<feature type="transmembrane region" description="Helical" evidence="1">
    <location>
        <begin position="76"/>
        <end position="97"/>
    </location>
</feature>
<feature type="transmembrane region" description="Helical" evidence="1">
    <location>
        <begin position="44"/>
        <end position="64"/>
    </location>
</feature>
<feature type="transmembrane region" description="Helical" evidence="1">
    <location>
        <begin position="237"/>
        <end position="258"/>
    </location>
</feature>
<dbReference type="PANTHER" id="PTHR40400:SF1">
    <property type="entry name" value="SLR1512 PROTEIN"/>
    <property type="match status" value="1"/>
</dbReference>
<keyword evidence="1" id="KW-0812">Transmembrane</keyword>
<gene>
    <name evidence="2" type="ORF">UFOPK3610_00284</name>
</gene>
<feature type="transmembrane region" description="Helical" evidence="1">
    <location>
        <begin position="137"/>
        <end position="159"/>
    </location>
</feature>
<sequence length="330" mass="33767">MILEELQTALSIATKNLLSIPVLAFALGVLASRLRSNLRLPEPVYQAASMILLLAIGLKGGVALRQADAGELVVPILVTVGLGIIIPLGAFFALKLLTPLGRMDRGSMAAHYGSTSLVTFTAALVLLESVAVKTEGYVATLLTVMEIPGIVVGLLLATGRSGEKSASWRHGLVEVLTSKSVLLLVGGLALGAAAGPEGYTRVEPLFGGLFQGILTLFLLHLGAIVGTHLAQVKSAGWGLLIFAIGFPIVAGVLGVVVGTSIGMNVGSSTILGVLCGSASYIAAPAAVRIALPEANETIALTSSLAITFPFNLTLGIPLLLALAQRLAGIL</sequence>
<feature type="transmembrane region" description="Helical" evidence="1">
    <location>
        <begin position="298"/>
        <end position="323"/>
    </location>
</feature>
<proteinExistence type="predicted"/>
<dbReference type="PANTHER" id="PTHR40400">
    <property type="entry name" value="SLR1512 PROTEIN"/>
    <property type="match status" value="1"/>
</dbReference>
<feature type="transmembrane region" description="Helical" evidence="1">
    <location>
        <begin position="270"/>
        <end position="291"/>
    </location>
</feature>
<organism evidence="2">
    <name type="scientific">freshwater metagenome</name>
    <dbReference type="NCBI Taxonomy" id="449393"/>
    <lineage>
        <taxon>unclassified sequences</taxon>
        <taxon>metagenomes</taxon>
        <taxon>ecological metagenomes</taxon>
    </lineage>
</organism>
<keyword evidence="1" id="KW-1133">Transmembrane helix</keyword>
<feature type="transmembrane region" description="Helical" evidence="1">
    <location>
        <begin position="109"/>
        <end position="131"/>
    </location>
</feature>
<dbReference type="Pfam" id="PF05982">
    <property type="entry name" value="Sbt_1"/>
    <property type="match status" value="1"/>
</dbReference>
<name>A0A6J7GI54_9ZZZZ</name>
<feature type="transmembrane region" description="Helical" evidence="1">
    <location>
        <begin position="205"/>
        <end position="225"/>
    </location>
</feature>
<feature type="transmembrane region" description="Helical" evidence="1">
    <location>
        <begin position="12"/>
        <end position="32"/>
    </location>
</feature>
<protein>
    <submittedName>
        <fullName evidence="2">Unannotated protein</fullName>
    </submittedName>
</protein>
<evidence type="ECO:0000313" key="2">
    <source>
        <dbReference type="EMBL" id="CAB4903813.1"/>
    </source>
</evidence>
<dbReference type="AlphaFoldDB" id="A0A6J7GI54"/>
<dbReference type="EMBL" id="CAFBMR010000005">
    <property type="protein sequence ID" value="CAB4903813.1"/>
    <property type="molecule type" value="Genomic_DNA"/>
</dbReference>
<accession>A0A6J7GI54</accession>
<feature type="transmembrane region" description="Helical" evidence="1">
    <location>
        <begin position="171"/>
        <end position="193"/>
    </location>
</feature>
<keyword evidence="1" id="KW-0472">Membrane</keyword>
<reference evidence="2" key="1">
    <citation type="submission" date="2020-05" db="EMBL/GenBank/DDBJ databases">
        <authorList>
            <person name="Chiriac C."/>
            <person name="Salcher M."/>
            <person name="Ghai R."/>
            <person name="Kavagutti S V."/>
        </authorList>
    </citation>
    <scope>NUCLEOTIDE SEQUENCE</scope>
</reference>
<evidence type="ECO:0000256" key="1">
    <source>
        <dbReference type="SAM" id="Phobius"/>
    </source>
</evidence>
<dbReference type="InterPro" id="IPR010293">
    <property type="entry name" value="Sbt_1"/>
</dbReference>